<evidence type="ECO:0000313" key="1">
    <source>
        <dbReference type="EMBL" id="SPP91637.1"/>
    </source>
</evidence>
<dbReference type="AlphaFoldDB" id="A0A2U3PR65"/>
<gene>
    <name evidence="1" type="ORF">BRAD3257_0471</name>
</gene>
<protein>
    <submittedName>
        <fullName evidence="1">Uncharacterized protein</fullName>
    </submittedName>
</protein>
<organism evidence="1 2">
    <name type="scientific">Bradyrhizobium vignae</name>
    <dbReference type="NCBI Taxonomy" id="1549949"/>
    <lineage>
        <taxon>Bacteria</taxon>
        <taxon>Pseudomonadati</taxon>
        <taxon>Pseudomonadota</taxon>
        <taxon>Alphaproteobacteria</taxon>
        <taxon>Hyphomicrobiales</taxon>
        <taxon>Nitrobacteraceae</taxon>
        <taxon>Bradyrhizobium</taxon>
    </lineage>
</organism>
<evidence type="ECO:0000313" key="2">
    <source>
        <dbReference type="Proteomes" id="UP000246085"/>
    </source>
</evidence>
<name>A0A2U3PR65_9BRAD</name>
<sequence>MRPDVRCELPDPAELVAVQIMLPGMKQRIMGRPLT</sequence>
<reference evidence="1 2" key="1">
    <citation type="submission" date="2018-03" db="EMBL/GenBank/DDBJ databases">
        <authorList>
            <person name="Gully D."/>
        </authorList>
    </citation>
    <scope>NUCLEOTIDE SEQUENCE [LARGE SCALE GENOMIC DNA]</scope>
    <source>
        <strain evidence="1">ORS3257</strain>
    </source>
</reference>
<proteinExistence type="predicted"/>
<accession>A0A2U3PR65</accession>
<dbReference type="KEGG" id="bvz:BRAD3257_0471"/>
<dbReference type="EMBL" id="LS398110">
    <property type="protein sequence ID" value="SPP91637.1"/>
    <property type="molecule type" value="Genomic_DNA"/>
</dbReference>
<dbReference type="Proteomes" id="UP000246085">
    <property type="component" value="Chromosome BRAD3257"/>
</dbReference>